<dbReference type="Proteomes" id="UP000594630">
    <property type="component" value="Chromosome"/>
</dbReference>
<proteinExistence type="predicted"/>
<name>A0A7S9R705_9BACT</name>
<reference evidence="1 2" key="1">
    <citation type="journal article" date="2018" name="Emerg. Microbes Infect.">
        <title>Genomic analysis of oral Campylobacter concisus strains identified a potential bacterial molecular marker associated with active Crohn's disease.</title>
        <authorList>
            <person name="Liu F."/>
            <person name="Ma R."/>
            <person name="Tay C.Y.A."/>
            <person name="Octavia S."/>
            <person name="Lan R."/>
            <person name="Chung H.K.L."/>
            <person name="Riordan S.M."/>
            <person name="Grimm M.C."/>
            <person name="Leong R.W."/>
            <person name="Tanaka M.M."/>
            <person name="Connor S."/>
            <person name="Zhang L."/>
        </authorList>
    </citation>
    <scope>NUCLEOTIDE SEQUENCE [LARGE SCALE GENOMIC DNA]</scope>
    <source>
        <strain evidence="1 2">P10CDO-S2</strain>
    </source>
</reference>
<evidence type="ECO:0000313" key="1">
    <source>
        <dbReference type="EMBL" id="QPH84821.1"/>
    </source>
</evidence>
<gene>
    <name evidence="1" type="ORF">CVT06_06925</name>
</gene>
<sequence>MQVKRSLTKKEIDRFCRAVIYHLIDAYDFYAFVETNDISEKSIIAILKRMKFYASKFETDYIRCGTTNSILKSIKEKKDKK</sequence>
<dbReference type="AlphaFoldDB" id="A0A7S9R705"/>
<accession>A0A7S9R705</accession>
<dbReference type="RefSeq" id="WP_107793527.1">
    <property type="nucleotide sequence ID" value="NZ_CP049274.1"/>
</dbReference>
<evidence type="ECO:0000313" key="2">
    <source>
        <dbReference type="Proteomes" id="UP000594630"/>
    </source>
</evidence>
<protein>
    <submittedName>
        <fullName evidence="1">Uncharacterized protein</fullName>
    </submittedName>
</protein>
<dbReference type="EMBL" id="CP049274">
    <property type="protein sequence ID" value="QPH84821.1"/>
    <property type="molecule type" value="Genomic_DNA"/>
</dbReference>
<organism evidence="1 2">
    <name type="scientific">Campylobacter concisus</name>
    <dbReference type="NCBI Taxonomy" id="199"/>
    <lineage>
        <taxon>Bacteria</taxon>
        <taxon>Pseudomonadati</taxon>
        <taxon>Campylobacterota</taxon>
        <taxon>Epsilonproteobacteria</taxon>
        <taxon>Campylobacterales</taxon>
        <taxon>Campylobacteraceae</taxon>
        <taxon>Campylobacter</taxon>
    </lineage>
</organism>